<organism evidence="2 3">
    <name type="scientific">Apiospora marii</name>
    <dbReference type="NCBI Taxonomy" id="335849"/>
    <lineage>
        <taxon>Eukaryota</taxon>
        <taxon>Fungi</taxon>
        <taxon>Dikarya</taxon>
        <taxon>Ascomycota</taxon>
        <taxon>Pezizomycotina</taxon>
        <taxon>Sordariomycetes</taxon>
        <taxon>Xylariomycetidae</taxon>
        <taxon>Amphisphaeriales</taxon>
        <taxon>Apiosporaceae</taxon>
        <taxon>Apiospora</taxon>
    </lineage>
</organism>
<dbReference type="EMBL" id="JAQQWI010000006">
    <property type="protein sequence ID" value="KAK8033286.1"/>
    <property type="molecule type" value="Genomic_DNA"/>
</dbReference>
<protein>
    <submittedName>
        <fullName evidence="2">Uncharacterized protein</fullName>
    </submittedName>
</protein>
<keyword evidence="3" id="KW-1185">Reference proteome</keyword>
<accession>A0ABR1SG57</accession>
<evidence type="ECO:0000313" key="3">
    <source>
        <dbReference type="Proteomes" id="UP001396898"/>
    </source>
</evidence>
<feature type="compositionally biased region" description="Basic and acidic residues" evidence="1">
    <location>
        <begin position="124"/>
        <end position="135"/>
    </location>
</feature>
<name>A0ABR1SG57_9PEZI</name>
<reference evidence="2 3" key="1">
    <citation type="submission" date="2023-01" db="EMBL/GenBank/DDBJ databases">
        <title>Analysis of 21 Apiospora genomes using comparative genomics revels a genus with tremendous synthesis potential of carbohydrate active enzymes and secondary metabolites.</title>
        <authorList>
            <person name="Sorensen T."/>
        </authorList>
    </citation>
    <scope>NUCLEOTIDE SEQUENCE [LARGE SCALE GENOMIC DNA]</scope>
    <source>
        <strain evidence="2 3">CBS 20057</strain>
    </source>
</reference>
<evidence type="ECO:0000313" key="2">
    <source>
        <dbReference type="EMBL" id="KAK8033286.1"/>
    </source>
</evidence>
<comment type="caution">
    <text evidence="2">The sequence shown here is derived from an EMBL/GenBank/DDBJ whole genome shotgun (WGS) entry which is preliminary data.</text>
</comment>
<dbReference type="Proteomes" id="UP001396898">
    <property type="component" value="Unassembled WGS sequence"/>
</dbReference>
<proteinExistence type="predicted"/>
<feature type="region of interest" description="Disordered" evidence="1">
    <location>
        <begin position="98"/>
        <end position="135"/>
    </location>
</feature>
<sequence length="135" mass="14809">MEGADIIVKLTVTHTNVVDLDRIAGHTLSVSTAKVARPCQIGEGCNAARLAVALKTRTARTIPQGSMRRHFVERVDDSPTPPFTTKLEIRSVLLACSPIDGRDAKPGPGFRRRADHGGQNQAWGRDDFWDDSPRH</sequence>
<evidence type="ECO:0000256" key="1">
    <source>
        <dbReference type="SAM" id="MobiDB-lite"/>
    </source>
</evidence>
<gene>
    <name evidence="2" type="ORF">PG991_002684</name>
</gene>